<comment type="caution">
    <text evidence="4">The sequence shown here is derived from an EMBL/GenBank/DDBJ whole genome shotgun (WGS) entry which is preliminary data.</text>
</comment>
<dbReference type="PROSITE" id="PS50005">
    <property type="entry name" value="TPR"/>
    <property type="match status" value="1"/>
</dbReference>
<keyword evidence="2" id="KW-0812">Transmembrane</keyword>
<feature type="repeat" description="TPR" evidence="1">
    <location>
        <begin position="461"/>
        <end position="494"/>
    </location>
</feature>
<evidence type="ECO:0000256" key="2">
    <source>
        <dbReference type="SAM" id="Phobius"/>
    </source>
</evidence>
<name>A0ABP7XA54_9FLAO</name>
<keyword evidence="2" id="KW-1133">Transmembrane helix</keyword>
<dbReference type="SUPFAM" id="SSF48452">
    <property type="entry name" value="TPR-like"/>
    <property type="match status" value="1"/>
</dbReference>
<gene>
    <name evidence="4" type="ORF">GCM10022393_04890</name>
</gene>
<protein>
    <recommendedName>
        <fullName evidence="3">Beta-lactamase-related domain-containing protein</fullName>
    </recommendedName>
</protein>
<keyword evidence="5" id="KW-1185">Reference proteome</keyword>
<dbReference type="EMBL" id="BAABCW010000001">
    <property type="protein sequence ID" value="GAA4108641.1"/>
    <property type="molecule type" value="Genomic_DNA"/>
</dbReference>
<dbReference type="PANTHER" id="PTHR46825">
    <property type="entry name" value="D-ALANYL-D-ALANINE-CARBOXYPEPTIDASE/ENDOPEPTIDASE AMPH"/>
    <property type="match status" value="1"/>
</dbReference>
<dbReference type="SMART" id="SM00028">
    <property type="entry name" value="TPR"/>
    <property type="match status" value="1"/>
</dbReference>
<keyword evidence="1" id="KW-0802">TPR repeat</keyword>
<dbReference type="InterPro" id="IPR001466">
    <property type="entry name" value="Beta-lactam-related"/>
</dbReference>
<dbReference type="Proteomes" id="UP001500459">
    <property type="component" value="Unassembled WGS sequence"/>
</dbReference>
<evidence type="ECO:0000259" key="3">
    <source>
        <dbReference type="Pfam" id="PF00144"/>
    </source>
</evidence>
<dbReference type="Gene3D" id="3.40.710.10">
    <property type="entry name" value="DD-peptidase/beta-lactamase superfamily"/>
    <property type="match status" value="1"/>
</dbReference>
<accession>A0ABP7XA54</accession>
<feature type="domain" description="Beta-lactamase-related" evidence="3">
    <location>
        <begin position="52"/>
        <end position="331"/>
    </location>
</feature>
<dbReference type="InterPro" id="IPR050491">
    <property type="entry name" value="AmpC-like"/>
</dbReference>
<dbReference type="SUPFAM" id="SSF56601">
    <property type="entry name" value="beta-lactamase/transpeptidase-like"/>
    <property type="match status" value="1"/>
</dbReference>
<keyword evidence="2" id="KW-0472">Membrane</keyword>
<dbReference type="Pfam" id="PF00144">
    <property type="entry name" value="Beta-lactamase"/>
    <property type="match status" value="1"/>
</dbReference>
<evidence type="ECO:0000256" key="1">
    <source>
        <dbReference type="PROSITE-ProRule" id="PRU00339"/>
    </source>
</evidence>
<dbReference type="PROSITE" id="PS50293">
    <property type="entry name" value="TPR_REGION"/>
    <property type="match status" value="1"/>
</dbReference>
<reference evidence="5" key="1">
    <citation type="journal article" date="2019" name="Int. J. Syst. Evol. Microbiol.">
        <title>The Global Catalogue of Microorganisms (GCM) 10K type strain sequencing project: providing services to taxonomists for standard genome sequencing and annotation.</title>
        <authorList>
            <consortium name="The Broad Institute Genomics Platform"/>
            <consortium name="The Broad Institute Genome Sequencing Center for Infectious Disease"/>
            <person name="Wu L."/>
            <person name="Ma J."/>
        </authorList>
    </citation>
    <scope>NUCLEOTIDE SEQUENCE [LARGE SCALE GENOMIC DNA]</scope>
    <source>
        <strain evidence="5">JCM 17106</strain>
    </source>
</reference>
<evidence type="ECO:0000313" key="5">
    <source>
        <dbReference type="Proteomes" id="UP001500459"/>
    </source>
</evidence>
<dbReference type="Gene3D" id="1.25.40.10">
    <property type="entry name" value="Tetratricopeptide repeat domain"/>
    <property type="match status" value="1"/>
</dbReference>
<feature type="transmembrane region" description="Helical" evidence="2">
    <location>
        <begin position="12"/>
        <end position="31"/>
    </location>
</feature>
<sequence>MNCLNTKSLCIMCKTIFSTIFIFLLVITIKLNAQNNHKAKIDSLINVCHHRGIFNGNVLIIKNNKTLYRIEKGYTDGKKNKKLNRNALFDIGSIAKEFNSVGIMMLKEKGLLSLDDKVSKYLLGLPDWSDKVSIRHLLQYSSGLPLIDWDKVKNDDDIYENLKNLSALDFEVGSGYLYSNNNIFLQRRIIEKISGLTFNQFIEQKILQPIGMNNTVIDHQYQNPNFVRGFNNSNINDDEQELKMSGWICPSIDDLSKWTKYLLSYQLISKESLYILFDKYMEEGESALGQGMFQNEALALYEHHGSSLSYESLVRYDLKQDLIIILMTNNKSLKIVEIVDAISHILKDEPYEVPQKSIYLTIREKTYTNVDEGIKQYKILKKNSPDVYNFSNQWELARLSYKLFERDQNIDAIKILKLLTSELPTKSEETLAYLGSRILSENHVDKSILIYELMVTKFPSGKSYSSLGDAYYKNKQQEIALENYKKSLEMDPDNDKSKNMILKIEK</sequence>
<dbReference type="PANTHER" id="PTHR46825:SF9">
    <property type="entry name" value="BETA-LACTAMASE-RELATED DOMAIN-CONTAINING PROTEIN"/>
    <property type="match status" value="1"/>
</dbReference>
<organism evidence="4 5">
    <name type="scientific">Aquimarina addita</name>
    <dbReference type="NCBI Taxonomy" id="870485"/>
    <lineage>
        <taxon>Bacteria</taxon>
        <taxon>Pseudomonadati</taxon>
        <taxon>Bacteroidota</taxon>
        <taxon>Flavobacteriia</taxon>
        <taxon>Flavobacteriales</taxon>
        <taxon>Flavobacteriaceae</taxon>
        <taxon>Aquimarina</taxon>
    </lineage>
</organism>
<evidence type="ECO:0000313" key="4">
    <source>
        <dbReference type="EMBL" id="GAA4108641.1"/>
    </source>
</evidence>
<dbReference type="InterPro" id="IPR012338">
    <property type="entry name" value="Beta-lactam/transpept-like"/>
</dbReference>
<dbReference type="InterPro" id="IPR019734">
    <property type="entry name" value="TPR_rpt"/>
</dbReference>
<dbReference type="InterPro" id="IPR011990">
    <property type="entry name" value="TPR-like_helical_dom_sf"/>
</dbReference>
<proteinExistence type="predicted"/>